<reference evidence="2 3" key="1">
    <citation type="submission" date="2019-07" db="EMBL/GenBank/DDBJ databases">
        <title>Draft genome for Aliikangiella sp. M105.</title>
        <authorList>
            <person name="Wang G."/>
        </authorList>
    </citation>
    <scope>NUCLEOTIDE SEQUENCE [LARGE SCALE GENOMIC DNA]</scope>
    <source>
        <strain evidence="2 3">M105</strain>
    </source>
</reference>
<dbReference type="EMBL" id="VIKS01000012">
    <property type="protein sequence ID" value="TQV85365.1"/>
    <property type="molecule type" value="Genomic_DNA"/>
</dbReference>
<evidence type="ECO:0000256" key="1">
    <source>
        <dbReference type="SAM" id="SignalP"/>
    </source>
</evidence>
<feature type="signal peptide" evidence="1">
    <location>
        <begin position="1"/>
        <end position="28"/>
    </location>
</feature>
<sequence length="410" mass="47527">MNTSVLSKLFWVLAFCCFLLLRNCSEQGAGLGNEESGWRQLVDFSDSTELSDSDRQKYPRFSKAYQDVLEASEADQRLKLIKAALVVANEESFQSGPILKQLHLMAADIHQSKWHHLFAIESLVKAQNYQFDKQTDRRLKSLRRHLASNEKERNFNADYVATRATGPAKVLKDRVLVTYIFIDDGVKTRWSKKDMLRSEQVLSEVERWKQLRASEYNIDNLEFINKIFIAQRNPRIKQLSAISHKSATPQIDKFVDAVMEDLGEKNVGDFISKHMKIVGADQGVVIFHSNFERRSFARRCGYTHKRTYYENGKKRTQMISKCREEYVMLMNQVKRNRWDKLHNTQAHEILHLFGADDLYSIKNAASYAATDIMNFYSKNLSDGSIHPITAYAIGWQDHKPEDVPFRVLDK</sequence>
<dbReference type="OrthoDB" id="6395838at2"/>
<evidence type="ECO:0000313" key="3">
    <source>
        <dbReference type="Proteomes" id="UP000315439"/>
    </source>
</evidence>
<comment type="caution">
    <text evidence="2">The sequence shown here is derived from an EMBL/GenBank/DDBJ whole genome shotgun (WGS) entry which is preliminary data.</text>
</comment>
<feature type="chain" id="PRO_5022199724" evidence="1">
    <location>
        <begin position="29"/>
        <end position="410"/>
    </location>
</feature>
<evidence type="ECO:0000313" key="2">
    <source>
        <dbReference type="EMBL" id="TQV85365.1"/>
    </source>
</evidence>
<gene>
    <name evidence="2" type="ORF">FLL46_19560</name>
</gene>
<proteinExistence type="predicted"/>
<dbReference type="Proteomes" id="UP000315439">
    <property type="component" value="Unassembled WGS sequence"/>
</dbReference>
<keyword evidence="1" id="KW-0732">Signal</keyword>
<name>A0A545U7C1_9GAMM</name>
<organism evidence="2 3">
    <name type="scientific">Aliikangiella coralliicola</name>
    <dbReference type="NCBI Taxonomy" id="2592383"/>
    <lineage>
        <taxon>Bacteria</taxon>
        <taxon>Pseudomonadati</taxon>
        <taxon>Pseudomonadota</taxon>
        <taxon>Gammaproteobacteria</taxon>
        <taxon>Oceanospirillales</taxon>
        <taxon>Pleioneaceae</taxon>
        <taxon>Aliikangiella</taxon>
    </lineage>
</organism>
<dbReference type="RefSeq" id="WP_142933042.1">
    <property type="nucleotide sequence ID" value="NZ_ML660168.1"/>
</dbReference>
<keyword evidence="3" id="KW-1185">Reference proteome</keyword>
<accession>A0A545U7C1</accession>
<protein>
    <submittedName>
        <fullName evidence="2">Uncharacterized protein</fullName>
    </submittedName>
</protein>
<dbReference type="AlphaFoldDB" id="A0A545U7C1"/>